<accession>A0A1W1BUU7</accession>
<name>A0A1W1BUU7_9ZZZZ</name>
<reference evidence="1" key="1">
    <citation type="submission" date="2016-10" db="EMBL/GenBank/DDBJ databases">
        <authorList>
            <person name="de Groot N.N."/>
        </authorList>
    </citation>
    <scope>NUCLEOTIDE SEQUENCE</scope>
</reference>
<organism evidence="1">
    <name type="scientific">hydrothermal vent metagenome</name>
    <dbReference type="NCBI Taxonomy" id="652676"/>
    <lineage>
        <taxon>unclassified sequences</taxon>
        <taxon>metagenomes</taxon>
        <taxon>ecological metagenomes</taxon>
    </lineage>
</organism>
<sequence length="140" mass="14574">MIMTSTSVITVIDIHVTVYIAIHVSIDISVNVFIPVDVLVLHIGSIGWSVACLYTTVSAPLSGTSSRASSPVGRTSPCTAASSARTATPAASSCLSHTEKCDIEGNGECTVAVMDCLHIGSDTDRRGKNAYGCSHDCELD</sequence>
<proteinExistence type="predicted"/>
<protein>
    <submittedName>
        <fullName evidence="1">Uncharacterized protein</fullName>
    </submittedName>
</protein>
<dbReference type="EMBL" id="FPHL01000014">
    <property type="protein sequence ID" value="SFV57378.1"/>
    <property type="molecule type" value="Genomic_DNA"/>
</dbReference>
<dbReference type="AlphaFoldDB" id="A0A1W1BUU7"/>
<evidence type="ECO:0000313" key="1">
    <source>
        <dbReference type="EMBL" id="SFV57378.1"/>
    </source>
</evidence>
<gene>
    <name evidence="1" type="ORF">MNB_SV-10-517</name>
</gene>